<evidence type="ECO:0000256" key="2">
    <source>
        <dbReference type="ARBA" id="ARBA00009344"/>
    </source>
</evidence>
<dbReference type="Pfam" id="PF21800">
    <property type="entry name" value="KH_KRR1_2nd"/>
    <property type="match status" value="1"/>
</dbReference>
<keyword evidence="13" id="KW-1185">Reference proteome</keyword>
<feature type="compositionally biased region" description="Basic and acidic residues" evidence="9">
    <location>
        <begin position="274"/>
        <end position="294"/>
    </location>
</feature>
<comment type="subunit">
    <text evidence="8">Component of the ribosomal small subunit (SSU) processome.</text>
</comment>
<evidence type="ECO:0000256" key="5">
    <source>
        <dbReference type="ARBA" id="ARBA00022884"/>
    </source>
</evidence>
<dbReference type="InterPro" id="IPR048548">
    <property type="entry name" value="KRR1-like_KH2"/>
</dbReference>
<proteinExistence type="inferred from homology"/>
<feature type="compositionally biased region" description="Basic and acidic residues" evidence="9">
    <location>
        <begin position="7"/>
        <end position="23"/>
    </location>
</feature>
<evidence type="ECO:0000256" key="1">
    <source>
        <dbReference type="ARBA" id="ARBA00004604"/>
    </source>
</evidence>
<reference evidence="12 13" key="1">
    <citation type="journal article" date="2014" name="Genome Announc.">
        <title>Genome Sequence of the Microsporidian Species Nematocida sp1 Strain ERTm6 (ATCC PRA-372).</title>
        <authorList>
            <person name="Bakowski M.A."/>
            <person name="Priest M."/>
            <person name="Young S."/>
            <person name="Cuomo C.A."/>
            <person name="Troemel E.R."/>
        </authorList>
    </citation>
    <scope>NUCLEOTIDE SEQUENCE [LARGE SCALE GENOMIC DNA]</scope>
    <source>
        <strain evidence="12 13">ERTm6</strain>
    </source>
</reference>
<evidence type="ECO:0000256" key="9">
    <source>
        <dbReference type="SAM" id="MobiDB-lite"/>
    </source>
</evidence>
<dbReference type="InterPro" id="IPR041174">
    <property type="entry name" value="KRR1-like_KH1"/>
</dbReference>
<dbReference type="GO" id="GO:0006364">
    <property type="term" value="P:rRNA processing"/>
    <property type="evidence" value="ECO:0007669"/>
    <property type="project" value="UniProtKB-KW"/>
</dbReference>
<dbReference type="GeneID" id="77675210"/>
<keyword evidence="4 8" id="KW-0698">rRNA processing</keyword>
<dbReference type="CDD" id="cd22393">
    <property type="entry name" value="KH-I_KRR1_rpt1"/>
    <property type="match status" value="1"/>
</dbReference>
<dbReference type="GO" id="GO:0003723">
    <property type="term" value="F:RNA binding"/>
    <property type="evidence" value="ECO:0007669"/>
    <property type="project" value="UniProtKB-KW"/>
</dbReference>
<feature type="region of interest" description="Disordered" evidence="9">
    <location>
        <begin position="1"/>
        <end position="25"/>
    </location>
</feature>
<dbReference type="PANTHER" id="PTHR12581:SF0">
    <property type="entry name" value="KRR1 SMALL SUBUNIT PROCESSOME COMPONENT HOMOLOG"/>
    <property type="match status" value="1"/>
</dbReference>
<dbReference type="SUPFAM" id="SSF54791">
    <property type="entry name" value="Eukaryotic type KH-domain (KH-domain type I)"/>
    <property type="match status" value="1"/>
</dbReference>
<sequence>MVAEHSSAPKENKKERREKRDVPEDISNYKLEPFTEKGLKQFLETSSFEIMFPKHREKYIRDTEEYIRKALAQKRLLLAVDYHELVLKVETTPHTRDPYVVLQGRDMLKLVSRGVPLEKAIRVFEDGITHDIIPINVFTRNKEIFLKRRERLLGPRGNTIKSLELLTDCYILPFGNTVSAIGNYKSLKEVRTVVTKCMENIHPIYEIKRLMIRRELEKDPALKTENWERYLPKYKKTHSKKRKTVIVEKTNRTTFPEQEERKQDKEIMSGAYVPKDRPTRSEKKAKAEKDSSEQ</sequence>
<comment type="caution">
    <text evidence="12">The sequence shown here is derived from an EMBL/GenBank/DDBJ whole genome shotgun (WGS) entry which is preliminary data.</text>
</comment>
<evidence type="ECO:0000313" key="13">
    <source>
        <dbReference type="Proteomes" id="UP000054524"/>
    </source>
</evidence>
<feature type="domain" description="KRR1 small subunit processome component second KH" evidence="11">
    <location>
        <begin position="129"/>
        <end position="218"/>
    </location>
</feature>
<comment type="function">
    <text evidence="8">Required for 40S ribosome biogenesis. Involved in nucleolar processing of pre-18S ribosomal RNA and ribosome assembly.</text>
</comment>
<dbReference type="PIRSF" id="PIRSF006515">
    <property type="entry name" value="KRR1"/>
    <property type="match status" value="1"/>
</dbReference>
<dbReference type="InterPro" id="IPR024166">
    <property type="entry name" value="rRNA_assembly_KRR1"/>
</dbReference>
<dbReference type="Gene3D" id="3.30.1370.10">
    <property type="entry name" value="K Homology domain, type 1"/>
    <property type="match status" value="2"/>
</dbReference>
<organism evidence="12 13">
    <name type="scientific">Nematocida ausubeli (strain ATCC PRA-371 / ERTm2)</name>
    <name type="common">Nematode killer fungus</name>
    <dbReference type="NCBI Taxonomy" id="1913371"/>
    <lineage>
        <taxon>Eukaryota</taxon>
        <taxon>Fungi</taxon>
        <taxon>Fungi incertae sedis</taxon>
        <taxon>Microsporidia</taxon>
        <taxon>Nematocida</taxon>
    </lineage>
</organism>
<gene>
    <name evidence="12" type="ORF">NESG_00237</name>
</gene>
<dbReference type="HOGENOM" id="CLU_040185_1_0_1"/>
<dbReference type="GO" id="GO:0032040">
    <property type="term" value="C:small-subunit processome"/>
    <property type="evidence" value="ECO:0007669"/>
    <property type="project" value="TreeGrafter"/>
</dbReference>
<dbReference type="Proteomes" id="UP000054524">
    <property type="component" value="Unassembled WGS sequence"/>
</dbReference>
<dbReference type="RefSeq" id="XP_052905716.1">
    <property type="nucleotide sequence ID" value="XM_053047891.1"/>
</dbReference>
<evidence type="ECO:0000256" key="4">
    <source>
        <dbReference type="ARBA" id="ARBA00022552"/>
    </source>
</evidence>
<evidence type="ECO:0000256" key="3">
    <source>
        <dbReference type="ARBA" id="ARBA00022517"/>
    </source>
</evidence>
<dbReference type="CDD" id="cd22394">
    <property type="entry name" value="KH-I_KRR1_rpt2"/>
    <property type="match status" value="1"/>
</dbReference>
<name>A0A086J4U3_NEMA1</name>
<evidence type="ECO:0000313" key="12">
    <source>
        <dbReference type="EMBL" id="KFG27161.1"/>
    </source>
</evidence>
<dbReference type="InterPro" id="IPR048549">
    <property type="entry name" value="KRR1-like_KH2_euk"/>
</dbReference>
<evidence type="ECO:0000256" key="8">
    <source>
        <dbReference type="PIRNR" id="PIRNR006515"/>
    </source>
</evidence>
<accession>A0A086J4U3</accession>
<comment type="similarity">
    <text evidence="2 8">Belongs to the KRR1 family.</text>
</comment>
<dbReference type="EMBL" id="AKIJ01000001">
    <property type="protein sequence ID" value="KFG27161.1"/>
    <property type="molecule type" value="Genomic_DNA"/>
</dbReference>
<evidence type="ECO:0000259" key="10">
    <source>
        <dbReference type="Pfam" id="PF17903"/>
    </source>
</evidence>
<feature type="compositionally biased region" description="Basic and acidic residues" evidence="9">
    <location>
        <begin position="258"/>
        <end position="267"/>
    </location>
</feature>
<keyword evidence="6 8" id="KW-0539">Nucleus</keyword>
<dbReference type="AlphaFoldDB" id="A0A086J4U3"/>
<protein>
    <recommendedName>
        <fullName evidence="8">KRR1 small subunit processome component</fullName>
    </recommendedName>
    <alternativeName>
        <fullName evidence="8">KRR-R motif-containing protein 1</fullName>
    </alternativeName>
</protein>
<dbReference type="InterPro" id="IPR036612">
    <property type="entry name" value="KH_dom_type_1_sf"/>
</dbReference>
<comment type="subcellular location">
    <subcellularLocation>
        <location evidence="1 8">Nucleus</location>
        <location evidence="1 8">Nucleolus</location>
    </subcellularLocation>
</comment>
<feature type="domain" description="KRR1 small subunit processome component first KH" evidence="10">
    <location>
        <begin position="46"/>
        <end position="126"/>
    </location>
</feature>
<dbReference type="Pfam" id="PF17903">
    <property type="entry name" value="KH_KRR1_1st"/>
    <property type="match status" value="1"/>
</dbReference>
<feature type="region of interest" description="Disordered" evidence="9">
    <location>
        <begin position="241"/>
        <end position="294"/>
    </location>
</feature>
<keyword evidence="7 8" id="KW-0687">Ribonucleoprotein</keyword>
<evidence type="ECO:0000256" key="7">
    <source>
        <dbReference type="ARBA" id="ARBA00023274"/>
    </source>
</evidence>
<keyword evidence="3 8" id="KW-0690">Ribosome biogenesis</keyword>
<dbReference type="InterPro" id="IPR048550">
    <property type="entry name" value="KRR1-like_KH1_euk"/>
</dbReference>
<evidence type="ECO:0000259" key="11">
    <source>
        <dbReference type="Pfam" id="PF21800"/>
    </source>
</evidence>
<evidence type="ECO:0000256" key="6">
    <source>
        <dbReference type="ARBA" id="ARBA00023242"/>
    </source>
</evidence>
<dbReference type="PANTHER" id="PTHR12581">
    <property type="entry name" value="HIV-1 REV BINDING PROTEIN 2, 3"/>
    <property type="match status" value="1"/>
</dbReference>
<keyword evidence="5 8" id="KW-0694">RNA-binding</keyword>